<accession>F8IGF5</accession>
<evidence type="ECO:0000256" key="1">
    <source>
        <dbReference type="ARBA" id="ARBA00002286"/>
    </source>
</evidence>
<dbReference type="EMBL" id="CP002902">
    <property type="protein sequence ID" value="AEJ43051.1"/>
    <property type="molecule type" value="Genomic_DNA"/>
</dbReference>
<dbReference type="GO" id="GO:0015074">
    <property type="term" value="P:DNA integration"/>
    <property type="evidence" value="ECO:0007669"/>
    <property type="project" value="InterPro"/>
</dbReference>
<reference evidence="4" key="2">
    <citation type="submission" date="2011-06" db="EMBL/GenBank/DDBJ databases">
        <title>The complete genome sequence of Alicyclobacillus acidocaldarius sp. Tc-4-1.</title>
        <authorList>
            <person name="Chen Y."/>
            <person name="He Y."/>
            <person name="Dong Z."/>
            <person name="Hu S."/>
        </authorList>
    </citation>
    <scope>NUCLEOTIDE SEQUENCE [LARGE SCALE GENOMIC DNA]</scope>
    <source>
        <strain evidence="4">Tc-4-1</strain>
    </source>
</reference>
<gene>
    <name evidence="3" type="ordered locus">TC41_1102</name>
</gene>
<proteinExistence type="predicted"/>
<dbReference type="InterPro" id="IPR050900">
    <property type="entry name" value="Transposase_IS3/IS150/IS904"/>
</dbReference>
<dbReference type="Gene3D" id="3.30.420.10">
    <property type="entry name" value="Ribonuclease H-like superfamily/Ribonuclease H"/>
    <property type="match status" value="1"/>
</dbReference>
<comment type="function">
    <text evidence="1">Involved in the transposition of the insertion sequence.</text>
</comment>
<organism evidence="3 4">
    <name type="scientific">Alicyclobacillus acidocaldarius (strain Tc-4-1)</name>
    <name type="common">Bacillus acidocaldarius</name>
    <dbReference type="NCBI Taxonomy" id="1048834"/>
    <lineage>
        <taxon>Bacteria</taxon>
        <taxon>Bacillati</taxon>
        <taxon>Bacillota</taxon>
        <taxon>Bacilli</taxon>
        <taxon>Bacillales</taxon>
        <taxon>Alicyclobacillaceae</taxon>
        <taxon>Alicyclobacillus</taxon>
    </lineage>
</organism>
<evidence type="ECO:0000313" key="3">
    <source>
        <dbReference type="EMBL" id="AEJ43051.1"/>
    </source>
</evidence>
<sequence length="278" mass="33244">MCQLLRVSRSGYYAWCKRPESQRAKRRKRLIRRIHELFVESRRLYGSPKITALLRREGERIAQKTVARWMKEHGLRSRTVRKHKATTASQHTYPVHKNVLDQRFVTEHPGQVYMADITYIPTDEGWVYLASVEDLYTRKIVGWRADARMTKELCLDALDQAYRRGRRREGCVTLHHSDRGSQYASHEYQDRLRAYGMVPSMSRKGNCYDNACMESFHSVLKRELIYLERFKTRAEAIQRIFEYIEVWYNRKRIHASIGYHTPDEWERCYFANTGLRTR</sequence>
<dbReference type="KEGG" id="aad:TC41_1102"/>
<evidence type="ECO:0000313" key="4">
    <source>
        <dbReference type="Proteomes" id="UP000000292"/>
    </source>
</evidence>
<dbReference type="Pfam" id="PF00665">
    <property type="entry name" value="rve"/>
    <property type="match status" value="1"/>
</dbReference>
<dbReference type="STRING" id="1048834.TC41_1102"/>
<dbReference type="PANTHER" id="PTHR46889">
    <property type="entry name" value="TRANSPOSASE INSF FOR INSERTION SEQUENCE IS3B-RELATED"/>
    <property type="match status" value="1"/>
</dbReference>
<dbReference type="Proteomes" id="UP000000292">
    <property type="component" value="Chromosome"/>
</dbReference>
<protein>
    <submittedName>
        <fullName evidence="3">Transposase</fullName>
    </submittedName>
</protein>
<dbReference type="InterPro" id="IPR048020">
    <property type="entry name" value="Transpos_IS3"/>
</dbReference>
<dbReference type="InterPro" id="IPR036397">
    <property type="entry name" value="RNaseH_sf"/>
</dbReference>
<dbReference type="NCBIfam" id="NF033516">
    <property type="entry name" value="transpos_IS3"/>
    <property type="match status" value="1"/>
</dbReference>
<reference evidence="3 4" key="1">
    <citation type="journal article" date="2011" name="J. Bacteriol.">
        <title>Complete Genome Sequence of Alicyclobacillus acidocaldarius Strain Tc-4-1.</title>
        <authorList>
            <person name="Chen Y."/>
            <person name="He Y."/>
            <person name="Zhang B."/>
            <person name="Yang J."/>
            <person name="Li W."/>
            <person name="Dong Z."/>
            <person name="Hu S."/>
        </authorList>
    </citation>
    <scope>NUCLEOTIDE SEQUENCE [LARGE SCALE GENOMIC DNA]</scope>
    <source>
        <strain evidence="3 4">Tc-4-1</strain>
    </source>
</reference>
<dbReference type="AlphaFoldDB" id="F8IGF5"/>
<dbReference type="GO" id="GO:0003676">
    <property type="term" value="F:nucleic acid binding"/>
    <property type="evidence" value="ECO:0007669"/>
    <property type="project" value="InterPro"/>
</dbReference>
<dbReference type="InterPro" id="IPR025948">
    <property type="entry name" value="HTH-like_dom"/>
</dbReference>
<feature type="domain" description="Integrase catalytic" evidence="2">
    <location>
        <begin position="105"/>
        <end position="270"/>
    </location>
</feature>
<dbReference type="InterPro" id="IPR001584">
    <property type="entry name" value="Integrase_cat-core"/>
</dbReference>
<dbReference type="Pfam" id="PF13276">
    <property type="entry name" value="HTH_21"/>
    <property type="match status" value="1"/>
</dbReference>
<dbReference type="PATRIC" id="fig|1048834.4.peg.1050"/>
<dbReference type="SUPFAM" id="SSF53098">
    <property type="entry name" value="Ribonuclease H-like"/>
    <property type="match status" value="1"/>
</dbReference>
<dbReference type="HOGENOM" id="CLU_027402_4_2_9"/>
<dbReference type="PANTHER" id="PTHR46889:SF4">
    <property type="entry name" value="TRANSPOSASE INSO FOR INSERTION SEQUENCE ELEMENT IS911B-RELATED"/>
    <property type="match status" value="1"/>
</dbReference>
<name>F8IGF5_ALIAT</name>
<dbReference type="eggNOG" id="COG2801">
    <property type="taxonomic scope" value="Bacteria"/>
</dbReference>
<dbReference type="PROSITE" id="PS50994">
    <property type="entry name" value="INTEGRASE"/>
    <property type="match status" value="1"/>
</dbReference>
<evidence type="ECO:0000259" key="2">
    <source>
        <dbReference type="PROSITE" id="PS50994"/>
    </source>
</evidence>
<dbReference type="Pfam" id="PF13333">
    <property type="entry name" value="rve_2"/>
    <property type="match status" value="1"/>
</dbReference>
<dbReference type="InterPro" id="IPR012337">
    <property type="entry name" value="RNaseH-like_sf"/>
</dbReference>